<evidence type="ECO:0000259" key="1">
    <source>
        <dbReference type="Pfam" id="PF13452"/>
    </source>
</evidence>
<keyword evidence="2" id="KW-0456">Lyase</keyword>
<protein>
    <submittedName>
        <fullName evidence="2">3-methylfumaryl-CoA hydratase</fullName>
        <ecNumber evidence="2">4.2.1.153</ecNumber>
    </submittedName>
</protein>
<name>A0A931DUM3_9ACTN</name>
<dbReference type="InterPro" id="IPR029069">
    <property type="entry name" value="HotDog_dom_sf"/>
</dbReference>
<accession>A0A931DUM3</accession>
<dbReference type="Proteomes" id="UP000614047">
    <property type="component" value="Unassembled WGS sequence"/>
</dbReference>
<feature type="domain" description="FAS1-like dehydratase" evidence="1">
    <location>
        <begin position="85"/>
        <end position="145"/>
    </location>
</feature>
<dbReference type="InterPro" id="IPR052741">
    <property type="entry name" value="Mitochondrial_HTD2"/>
</dbReference>
<dbReference type="SUPFAM" id="SSF54637">
    <property type="entry name" value="Thioesterase/thiol ester dehydrase-isomerase"/>
    <property type="match status" value="1"/>
</dbReference>
<organism evidence="2 3">
    <name type="scientific">Actinomadura viridis</name>
    <dbReference type="NCBI Taxonomy" id="58110"/>
    <lineage>
        <taxon>Bacteria</taxon>
        <taxon>Bacillati</taxon>
        <taxon>Actinomycetota</taxon>
        <taxon>Actinomycetes</taxon>
        <taxon>Streptosporangiales</taxon>
        <taxon>Thermomonosporaceae</taxon>
        <taxon>Actinomadura</taxon>
    </lineage>
</organism>
<dbReference type="EC" id="4.2.1.153" evidence="2"/>
<evidence type="ECO:0000313" key="2">
    <source>
        <dbReference type="EMBL" id="MBG6093885.1"/>
    </source>
</evidence>
<gene>
    <name evidence="2" type="ORF">IW256_007998</name>
</gene>
<sequence>MSTGASGAPGLAAYVRGWRPEELTATATIGPAPAAALAGLLDRAGDAPAAGDPLPPLWQWLYFLDWPAQSELGPDGHPRDGHFLPPVPDRTRMFAGGRLRVAEPLRVGADAVRTSAVTGVKVKEGRTGELLFVTVRHEFRQDGELRVTEEQDLVYRSGGGGAARHEPRRDEPSSAAPWLLPLEADPVLLFRFSALTANAHRIHYDLPYARDEEGYPDLVVHGPLLAVLMAELPRRHAPERRLARLGYRFRRPVFAAEPVLVTGVPGGAAARLSVAGAAGTVRAEAEAEFA</sequence>
<dbReference type="Pfam" id="PF13452">
    <property type="entry name" value="FAS1_DH_region"/>
    <property type="match status" value="1"/>
</dbReference>
<dbReference type="AlphaFoldDB" id="A0A931DUM3"/>
<dbReference type="Gene3D" id="3.10.129.10">
    <property type="entry name" value="Hotdog Thioesterase"/>
    <property type="match status" value="2"/>
</dbReference>
<comment type="caution">
    <text evidence="2">The sequence shown here is derived from an EMBL/GenBank/DDBJ whole genome shotgun (WGS) entry which is preliminary data.</text>
</comment>
<evidence type="ECO:0000313" key="3">
    <source>
        <dbReference type="Proteomes" id="UP000614047"/>
    </source>
</evidence>
<dbReference type="GO" id="GO:0019171">
    <property type="term" value="F:(3R)-hydroxyacyl-[acyl-carrier-protein] dehydratase activity"/>
    <property type="evidence" value="ECO:0007669"/>
    <property type="project" value="TreeGrafter"/>
</dbReference>
<dbReference type="PANTHER" id="PTHR28152:SF1">
    <property type="entry name" value="HYDROXYACYL-THIOESTER DEHYDRATASE TYPE 2, MITOCHONDRIAL"/>
    <property type="match status" value="1"/>
</dbReference>
<dbReference type="PANTHER" id="PTHR28152">
    <property type="entry name" value="HYDROXYACYL-THIOESTER DEHYDRATASE TYPE 2, MITOCHONDRIAL"/>
    <property type="match status" value="1"/>
</dbReference>
<dbReference type="InterPro" id="IPR039569">
    <property type="entry name" value="FAS1-like_DH_region"/>
</dbReference>
<keyword evidence="3" id="KW-1185">Reference proteome</keyword>
<dbReference type="RefSeq" id="WP_197015890.1">
    <property type="nucleotide sequence ID" value="NZ_BAABES010000003.1"/>
</dbReference>
<proteinExistence type="predicted"/>
<dbReference type="EMBL" id="JADOUA010000001">
    <property type="protein sequence ID" value="MBG6093885.1"/>
    <property type="molecule type" value="Genomic_DNA"/>
</dbReference>
<reference evidence="2" key="1">
    <citation type="submission" date="2020-11" db="EMBL/GenBank/DDBJ databases">
        <title>Sequencing the genomes of 1000 actinobacteria strains.</title>
        <authorList>
            <person name="Klenk H.-P."/>
        </authorList>
    </citation>
    <scope>NUCLEOTIDE SEQUENCE</scope>
    <source>
        <strain evidence="2">DSM 43175</strain>
    </source>
</reference>